<proteinExistence type="predicted"/>
<dbReference type="SUPFAM" id="SSF47090">
    <property type="entry name" value="PGBD-like"/>
    <property type="match status" value="1"/>
</dbReference>
<keyword evidence="3" id="KW-1185">Reference proteome</keyword>
<dbReference type="AlphaFoldDB" id="A0A841CPT1"/>
<name>A0A841CPT1_9PSEU</name>
<dbReference type="Proteomes" id="UP000547510">
    <property type="component" value="Unassembled WGS sequence"/>
</dbReference>
<accession>A0A841CPT1</accession>
<dbReference type="InterPro" id="IPR036365">
    <property type="entry name" value="PGBD-like_sf"/>
</dbReference>
<feature type="region of interest" description="Disordered" evidence="1">
    <location>
        <begin position="1"/>
        <end position="31"/>
    </location>
</feature>
<reference evidence="2 3" key="1">
    <citation type="submission" date="2020-08" db="EMBL/GenBank/DDBJ databases">
        <title>Genomic Encyclopedia of Type Strains, Phase III (KMG-III): the genomes of soil and plant-associated and newly described type strains.</title>
        <authorList>
            <person name="Whitman W."/>
        </authorList>
    </citation>
    <scope>NUCLEOTIDE SEQUENCE [LARGE SCALE GENOMIC DNA]</scope>
    <source>
        <strain evidence="2 3">CECT 8640</strain>
    </source>
</reference>
<organism evidence="2 3">
    <name type="scientific">Saccharothrix tamanrassetensis</name>
    <dbReference type="NCBI Taxonomy" id="1051531"/>
    <lineage>
        <taxon>Bacteria</taxon>
        <taxon>Bacillati</taxon>
        <taxon>Actinomycetota</taxon>
        <taxon>Actinomycetes</taxon>
        <taxon>Pseudonocardiales</taxon>
        <taxon>Pseudonocardiaceae</taxon>
        <taxon>Saccharothrix</taxon>
    </lineage>
</organism>
<evidence type="ECO:0000313" key="3">
    <source>
        <dbReference type="Proteomes" id="UP000547510"/>
    </source>
</evidence>
<comment type="caution">
    <text evidence="2">The sequence shown here is derived from an EMBL/GenBank/DDBJ whole genome shotgun (WGS) entry which is preliminary data.</text>
</comment>
<gene>
    <name evidence="2" type="ORF">FHS29_004613</name>
</gene>
<dbReference type="GO" id="GO:0016787">
    <property type="term" value="F:hydrolase activity"/>
    <property type="evidence" value="ECO:0007669"/>
    <property type="project" value="UniProtKB-KW"/>
</dbReference>
<dbReference type="EMBL" id="JACHJN010000007">
    <property type="protein sequence ID" value="MBB5958005.1"/>
    <property type="molecule type" value="Genomic_DNA"/>
</dbReference>
<dbReference type="Gene3D" id="1.10.101.10">
    <property type="entry name" value="PGBD-like superfamily/PGBD"/>
    <property type="match status" value="1"/>
</dbReference>
<dbReference type="RefSeq" id="WP_184693610.1">
    <property type="nucleotide sequence ID" value="NZ_JACHJN010000007.1"/>
</dbReference>
<dbReference type="InterPro" id="IPR036366">
    <property type="entry name" value="PGBDSf"/>
</dbReference>
<feature type="compositionally biased region" description="Basic and acidic residues" evidence="1">
    <location>
        <begin position="1"/>
        <end position="19"/>
    </location>
</feature>
<evidence type="ECO:0000256" key="1">
    <source>
        <dbReference type="SAM" id="MobiDB-lite"/>
    </source>
</evidence>
<keyword evidence="2" id="KW-0378">Hydrolase</keyword>
<protein>
    <submittedName>
        <fullName evidence="2">Peptidoglycan hydrolase-like protein with peptidoglycan-binding domain</fullName>
    </submittedName>
</protein>
<sequence>MEGEPRARGKPTRRAEPAPREPAGGGARVPAIGPHLQRTQMITLQTIAGNDAVRALVVQRQVPPATALGDPRWSGDTRFQAAANNSPPIRPGDPRAVVAKLQQALFDADPARYPLTLTMRTGHPDGSWGGETTTTVQQFQRDHGVSPVGGFEAGRKTLTALDAALARRVPPAPVEPTLATLAPAGAGPFQQHVSAGILDADAALLFNFMARRPGSWMFDSADLLFRDLGNGGLAGMVKWADRARLTPRVGTATATLLNSPDMGTGAGAQQILGNGGPAKGFVLIGSRLLADRNAPLRFPMLVLSHELNHYRVTEQAERIEKERAGEVSNRAEYVDVNLAKRFRTTPFVRKQFAVEVAARHVAWHVAQEYDAARSRTPTAARPMPARGALFHAAVNFAKGDPGAYHDNGYMKELATRPAAEFNRQVAIWLRLVARLDTLTFPSASDVVAAFVLAEVAHAEAIGFLPTVAPDGMA</sequence>
<evidence type="ECO:0000313" key="2">
    <source>
        <dbReference type="EMBL" id="MBB5958005.1"/>
    </source>
</evidence>